<dbReference type="InterPro" id="IPR046373">
    <property type="entry name" value="Acyl-CoA_Oxase/DH_mid-dom_sf"/>
</dbReference>
<dbReference type="EMBL" id="VWPK01000014">
    <property type="protein sequence ID" value="KAA5612129.1"/>
    <property type="molecule type" value="Genomic_DNA"/>
</dbReference>
<dbReference type="InterPro" id="IPR037069">
    <property type="entry name" value="AcylCoA_DH/ox_N_sf"/>
</dbReference>
<dbReference type="InterPro" id="IPR036250">
    <property type="entry name" value="AcylCo_DH-like_C"/>
</dbReference>
<evidence type="ECO:0000256" key="3">
    <source>
        <dbReference type="ARBA" id="ARBA00022630"/>
    </source>
</evidence>
<evidence type="ECO:0000313" key="10">
    <source>
        <dbReference type="Proteomes" id="UP000325255"/>
    </source>
</evidence>
<dbReference type="InterPro" id="IPR006091">
    <property type="entry name" value="Acyl-CoA_Oxase/DH_mid-dom"/>
</dbReference>
<dbReference type="Pfam" id="PF02771">
    <property type="entry name" value="Acyl-CoA_dh_N"/>
    <property type="match status" value="1"/>
</dbReference>
<evidence type="ECO:0000256" key="2">
    <source>
        <dbReference type="ARBA" id="ARBA00009347"/>
    </source>
</evidence>
<feature type="domain" description="Acyl-CoA dehydrogenase/oxidase N-terminal" evidence="8">
    <location>
        <begin position="41"/>
        <end position="150"/>
    </location>
</feature>
<dbReference type="Gene3D" id="2.40.110.10">
    <property type="entry name" value="Butyryl-CoA Dehydrogenase, subunit A, domain 2"/>
    <property type="match status" value="1"/>
</dbReference>
<reference evidence="9 10" key="1">
    <citation type="submission" date="2019-09" db="EMBL/GenBank/DDBJ databases">
        <title>Genome sequence of Rhodovastum atsumiense, a diverse member of the Acetobacteraceae family of non-sulfur purple photosynthetic bacteria.</title>
        <authorList>
            <person name="Meyer T."/>
            <person name="Kyndt J."/>
        </authorList>
    </citation>
    <scope>NUCLEOTIDE SEQUENCE [LARGE SCALE GENOMIC DNA]</scope>
    <source>
        <strain evidence="9 10">DSM 21279</strain>
    </source>
</reference>
<dbReference type="GO" id="GO:0050660">
    <property type="term" value="F:flavin adenine dinucleotide binding"/>
    <property type="evidence" value="ECO:0007669"/>
    <property type="project" value="InterPro"/>
</dbReference>
<dbReference type="AlphaFoldDB" id="A0A5M6IW08"/>
<sequence>MIPFRAPVDDILFSLEHVARADRLPDWDAALVREVIGQFGRFAETAIAPLDAVGDAQGCRLDQGRVRLPDGFAETYRAYTEQGWPGLALPEAHGGQGMSEPVLAAVSEIFSGACHALQMVAALVPGAARTLLGFGTPQQQALWLPRLASGTWLATMALTEPGAGSDLGAIRTRAVPDGDGWRISGEKIFISGGDQDLSEGILHLVLARTGVPGEGTRGLSLFLVPSQDESGQRAPVTVARLEEKMGLHASPTCQLVFEGAPAELVGAPGEGLRAMFTMMNHARLDVALQGVAHAARAGAIATAYAAERRQGRDAQSGAPLAIAAHEDVRRMLETAEALALGGRALCHLAAVALARGDAPDLVGFLTPVCKVFCTEAGVTAADLGIQVLGGYGYLSEYRVEQTLRDARVTMIYEGTNGIHALALVTRQLRGGGPEAFEAFVAASGGGEDLAEGLALWRAARARVLASSCPAALAHPFMQLTAGLAYLAAWQRIIAVADRSSDPTRLERAAARVRGSVPVALRGWAALVT</sequence>
<dbReference type="Gene3D" id="1.10.540.10">
    <property type="entry name" value="Acyl-CoA dehydrogenase/oxidase, N-terminal domain"/>
    <property type="match status" value="1"/>
</dbReference>
<dbReference type="InterPro" id="IPR013786">
    <property type="entry name" value="AcylCoA_DH/ox_N"/>
</dbReference>
<dbReference type="PROSITE" id="PS00072">
    <property type="entry name" value="ACYL_COA_DH_1"/>
    <property type="match status" value="1"/>
</dbReference>
<evidence type="ECO:0000259" key="6">
    <source>
        <dbReference type="Pfam" id="PF00441"/>
    </source>
</evidence>
<dbReference type="Pfam" id="PF02770">
    <property type="entry name" value="Acyl-CoA_dh_M"/>
    <property type="match status" value="1"/>
</dbReference>
<protein>
    <submittedName>
        <fullName evidence="9">Acyl-CoA dehydrogenase</fullName>
    </submittedName>
</protein>
<dbReference type="InterPro" id="IPR009075">
    <property type="entry name" value="AcylCo_DH/oxidase_C"/>
</dbReference>
<evidence type="ECO:0000256" key="1">
    <source>
        <dbReference type="ARBA" id="ARBA00001974"/>
    </source>
</evidence>
<comment type="cofactor">
    <cofactor evidence="1 5">
        <name>FAD</name>
        <dbReference type="ChEBI" id="CHEBI:57692"/>
    </cofactor>
</comment>
<dbReference type="Proteomes" id="UP000325255">
    <property type="component" value="Unassembled WGS sequence"/>
</dbReference>
<accession>A0A5M6IW08</accession>
<proteinExistence type="inferred from homology"/>
<dbReference type="SUPFAM" id="SSF47203">
    <property type="entry name" value="Acyl-CoA dehydrogenase C-terminal domain-like"/>
    <property type="match status" value="1"/>
</dbReference>
<dbReference type="Pfam" id="PF00441">
    <property type="entry name" value="Acyl-CoA_dh_1"/>
    <property type="match status" value="1"/>
</dbReference>
<name>A0A5M6IW08_9PROT</name>
<comment type="similarity">
    <text evidence="2 5">Belongs to the acyl-CoA dehydrogenase family.</text>
</comment>
<dbReference type="InterPro" id="IPR009100">
    <property type="entry name" value="AcylCoA_DH/oxidase_NM_dom_sf"/>
</dbReference>
<dbReference type="PANTHER" id="PTHR42803">
    <property type="entry name" value="ACYL-COA DEHYDROGENASE"/>
    <property type="match status" value="1"/>
</dbReference>
<gene>
    <name evidence="9" type="ORF">F1189_10705</name>
</gene>
<dbReference type="RefSeq" id="WP_150040736.1">
    <property type="nucleotide sequence ID" value="NZ_OW485601.1"/>
</dbReference>
<dbReference type="Gene3D" id="1.20.140.10">
    <property type="entry name" value="Butyryl-CoA Dehydrogenase, subunit A, domain 3"/>
    <property type="match status" value="1"/>
</dbReference>
<feature type="domain" description="Acyl-CoA dehydrogenase/oxidase C-terminal" evidence="6">
    <location>
        <begin position="269"/>
        <end position="423"/>
    </location>
</feature>
<evidence type="ECO:0000259" key="7">
    <source>
        <dbReference type="Pfam" id="PF02770"/>
    </source>
</evidence>
<keyword evidence="5" id="KW-0560">Oxidoreductase</keyword>
<evidence type="ECO:0000256" key="4">
    <source>
        <dbReference type="ARBA" id="ARBA00022827"/>
    </source>
</evidence>
<feature type="domain" description="Acyl-CoA oxidase/dehydrogenase middle" evidence="7">
    <location>
        <begin position="156"/>
        <end position="258"/>
    </location>
</feature>
<evidence type="ECO:0000256" key="5">
    <source>
        <dbReference type="RuleBase" id="RU362125"/>
    </source>
</evidence>
<dbReference type="InterPro" id="IPR006089">
    <property type="entry name" value="Acyl-CoA_DH_CS"/>
</dbReference>
<dbReference type="OrthoDB" id="5510711at2"/>
<keyword evidence="10" id="KW-1185">Reference proteome</keyword>
<comment type="caution">
    <text evidence="9">The sequence shown here is derived from an EMBL/GenBank/DDBJ whole genome shotgun (WGS) entry which is preliminary data.</text>
</comment>
<keyword evidence="3 5" id="KW-0285">Flavoprotein</keyword>
<dbReference type="InterPro" id="IPR052166">
    <property type="entry name" value="Diverse_Acyl-CoA_DH"/>
</dbReference>
<dbReference type="SUPFAM" id="SSF56645">
    <property type="entry name" value="Acyl-CoA dehydrogenase NM domain-like"/>
    <property type="match status" value="1"/>
</dbReference>
<dbReference type="PANTHER" id="PTHR42803:SF1">
    <property type="entry name" value="BROAD-SPECIFICITY LINEAR ACYL-COA DEHYDROGENASE FADE5"/>
    <property type="match status" value="1"/>
</dbReference>
<organism evidence="9 10">
    <name type="scientific">Rhodovastum atsumiense</name>
    <dbReference type="NCBI Taxonomy" id="504468"/>
    <lineage>
        <taxon>Bacteria</taxon>
        <taxon>Pseudomonadati</taxon>
        <taxon>Pseudomonadota</taxon>
        <taxon>Alphaproteobacteria</taxon>
        <taxon>Acetobacterales</taxon>
        <taxon>Acetobacteraceae</taxon>
        <taxon>Rhodovastum</taxon>
    </lineage>
</organism>
<keyword evidence="4 5" id="KW-0274">FAD</keyword>
<dbReference type="GO" id="GO:0003995">
    <property type="term" value="F:acyl-CoA dehydrogenase activity"/>
    <property type="evidence" value="ECO:0007669"/>
    <property type="project" value="InterPro"/>
</dbReference>
<evidence type="ECO:0000259" key="8">
    <source>
        <dbReference type="Pfam" id="PF02771"/>
    </source>
</evidence>
<evidence type="ECO:0000313" key="9">
    <source>
        <dbReference type="EMBL" id="KAA5612129.1"/>
    </source>
</evidence>